<keyword evidence="7 9" id="KW-0472">Membrane</keyword>
<dbReference type="PANTHER" id="PTHR33162">
    <property type="entry name" value="SEC-INDEPENDENT PROTEIN TRANSLOCASE PROTEIN TATA, CHLOROPLASTIC"/>
    <property type="match status" value="1"/>
</dbReference>
<evidence type="ECO:0000256" key="10">
    <source>
        <dbReference type="SAM" id="MobiDB-lite"/>
    </source>
</evidence>
<evidence type="ECO:0000256" key="6">
    <source>
        <dbReference type="ARBA" id="ARBA00023010"/>
    </source>
</evidence>
<dbReference type="EMBL" id="JACHID010000003">
    <property type="protein sequence ID" value="MBB5021327.1"/>
    <property type="molecule type" value="Genomic_DNA"/>
</dbReference>
<reference evidence="11 12" key="1">
    <citation type="submission" date="2020-08" db="EMBL/GenBank/DDBJ databases">
        <title>Genomic Encyclopedia of Type Strains, Phase IV (KMG-IV): sequencing the most valuable type-strain genomes for metagenomic binning, comparative biology and taxonomic classification.</title>
        <authorList>
            <person name="Goeker M."/>
        </authorList>
    </citation>
    <scope>NUCLEOTIDE SEQUENCE [LARGE SCALE GENOMIC DNA]</scope>
    <source>
        <strain evidence="11 12">DSM 22071</strain>
    </source>
</reference>
<comment type="function">
    <text evidence="8">Part of the twin-arginine translocation (Tat) system that transports large folded proteins containing a characteristic twin-arginine motif in their signal peptide across the thylakoid membrane. Involved in delta pH-dependent protein transport required for chloroplast development, especially thylakoid membrane formation. TATC and TATB mediate precursor recognition, whereas TATA facilitates translocation.</text>
</comment>
<dbReference type="GO" id="GO:0033281">
    <property type="term" value="C:TAT protein transport complex"/>
    <property type="evidence" value="ECO:0007669"/>
    <property type="project" value="UniProtKB-UniRule"/>
</dbReference>
<evidence type="ECO:0000256" key="4">
    <source>
        <dbReference type="ARBA" id="ARBA00022927"/>
    </source>
</evidence>
<protein>
    <recommendedName>
        <fullName evidence="9">Sec-independent protein translocase protein TatA</fullName>
    </recommendedName>
</protein>
<dbReference type="NCBIfam" id="TIGR01411">
    <property type="entry name" value="tatAE"/>
    <property type="match status" value="1"/>
</dbReference>
<evidence type="ECO:0000256" key="9">
    <source>
        <dbReference type="HAMAP-Rule" id="MF_00236"/>
    </source>
</evidence>
<evidence type="ECO:0000256" key="7">
    <source>
        <dbReference type="ARBA" id="ARBA00023136"/>
    </source>
</evidence>
<evidence type="ECO:0000313" key="12">
    <source>
        <dbReference type="Proteomes" id="UP000528322"/>
    </source>
</evidence>
<dbReference type="AlphaFoldDB" id="A0A7W7Y3V3"/>
<keyword evidence="5 9" id="KW-1133">Transmembrane helix</keyword>
<feature type="compositionally biased region" description="Polar residues" evidence="10">
    <location>
        <begin position="89"/>
        <end position="111"/>
    </location>
</feature>
<dbReference type="GO" id="GO:0008320">
    <property type="term" value="F:protein transmembrane transporter activity"/>
    <property type="evidence" value="ECO:0007669"/>
    <property type="project" value="UniProtKB-UniRule"/>
</dbReference>
<keyword evidence="3 9" id="KW-0812">Transmembrane</keyword>
<comment type="similarity">
    <text evidence="9">Belongs to the TatA/E family.</text>
</comment>
<keyword evidence="4 9" id="KW-0653">Protein transport</keyword>
<gene>
    <name evidence="9" type="primary">tatA</name>
    <name evidence="11" type="ORF">HNR37_000636</name>
</gene>
<dbReference type="NCBIfam" id="NF011430">
    <property type="entry name" value="PRK14861.1"/>
    <property type="match status" value="1"/>
</dbReference>
<feature type="compositionally biased region" description="Low complexity" evidence="10">
    <location>
        <begin position="56"/>
        <end position="70"/>
    </location>
</feature>
<keyword evidence="6 9" id="KW-0811">Translocation</keyword>
<comment type="function">
    <text evidence="9">Part of the twin-arginine translocation (Tat) system that transports large folded proteins containing a characteristic twin-arginine motif in their signal peptide across membranes. TatA could form the protein-conducting channel of the Tat system.</text>
</comment>
<accession>A0A7W7Y3V3</accession>
<comment type="subcellular location">
    <subcellularLocation>
        <location evidence="9">Cell membrane</location>
        <topology evidence="9">Single-pass membrane protein</topology>
    </subcellularLocation>
    <subcellularLocation>
        <location evidence="1">Membrane</location>
        <topology evidence="1">Single-pass membrane protein</topology>
    </subcellularLocation>
</comment>
<evidence type="ECO:0000256" key="3">
    <source>
        <dbReference type="ARBA" id="ARBA00022692"/>
    </source>
</evidence>
<dbReference type="GO" id="GO:0006886">
    <property type="term" value="P:intracellular protein transport"/>
    <property type="evidence" value="ECO:0007669"/>
    <property type="project" value="UniProtKB-ARBA"/>
</dbReference>
<sequence>MFNIGLPELLIIMVVALLIIGPKKLPEVAKSMGKGFGEFKRAMNDLRDTVNIDDTGNNSKGGNSNSSGSSHTQETSDKIIEVEPAPNEATESSETAGQQHRADQTSTADNNNQKEKTT</sequence>
<feature type="region of interest" description="Disordered" evidence="10">
    <location>
        <begin position="41"/>
        <end position="118"/>
    </location>
</feature>
<dbReference type="Proteomes" id="UP000528322">
    <property type="component" value="Unassembled WGS sequence"/>
</dbReference>
<evidence type="ECO:0000256" key="8">
    <source>
        <dbReference type="ARBA" id="ARBA00025340"/>
    </source>
</evidence>
<dbReference type="Pfam" id="PF02416">
    <property type="entry name" value="TatA_B_E"/>
    <property type="match status" value="1"/>
</dbReference>
<keyword evidence="12" id="KW-1185">Reference proteome</keyword>
<keyword evidence="9" id="KW-1003">Cell membrane</keyword>
<dbReference type="GO" id="GO:0043953">
    <property type="term" value="P:protein transport by the Tat complex"/>
    <property type="evidence" value="ECO:0007669"/>
    <property type="project" value="UniProtKB-UniRule"/>
</dbReference>
<dbReference type="PRINTS" id="PR01506">
    <property type="entry name" value="TATBPROTEIN"/>
</dbReference>
<dbReference type="InterPro" id="IPR006312">
    <property type="entry name" value="TatA/E"/>
</dbReference>
<dbReference type="InterPro" id="IPR003369">
    <property type="entry name" value="TatA/B/E"/>
</dbReference>
<proteinExistence type="inferred from homology"/>
<feature type="compositionally biased region" description="Basic and acidic residues" evidence="10">
    <location>
        <begin position="41"/>
        <end position="50"/>
    </location>
</feature>
<feature type="transmembrane region" description="Helical" evidence="9">
    <location>
        <begin position="6"/>
        <end position="22"/>
    </location>
</feature>
<dbReference type="RefSeq" id="WP_183729828.1">
    <property type="nucleotide sequence ID" value="NZ_JACHID010000003.1"/>
</dbReference>
<dbReference type="Gene3D" id="1.20.5.3310">
    <property type="match status" value="1"/>
</dbReference>
<dbReference type="HAMAP" id="MF_00236">
    <property type="entry name" value="TatA_E"/>
    <property type="match status" value="1"/>
</dbReference>
<evidence type="ECO:0000313" key="11">
    <source>
        <dbReference type="EMBL" id="MBB5021327.1"/>
    </source>
</evidence>
<name>A0A7W7Y3V3_9BACT</name>
<evidence type="ECO:0000256" key="1">
    <source>
        <dbReference type="ARBA" id="ARBA00004167"/>
    </source>
</evidence>
<evidence type="ECO:0000256" key="5">
    <source>
        <dbReference type="ARBA" id="ARBA00022989"/>
    </source>
</evidence>
<comment type="subunit">
    <text evidence="9">Forms a complex with TatC.</text>
</comment>
<keyword evidence="2 9" id="KW-0813">Transport</keyword>
<evidence type="ECO:0000256" key="2">
    <source>
        <dbReference type="ARBA" id="ARBA00022448"/>
    </source>
</evidence>
<comment type="caution">
    <text evidence="11">The sequence shown here is derived from an EMBL/GenBank/DDBJ whole genome shotgun (WGS) entry which is preliminary data.</text>
</comment>
<dbReference type="PANTHER" id="PTHR33162:SF1">
    <property type="entry name" value="SEC-INDEPENDENT PROTEIN TRANSLOCASE PROTEIN TATA, CHLOROPLASTIC"/>
    <property type="match status" value="1"/>
</dbReference>
<organism evidence="11 12">
    <name type="scientific">Desulfurispira natronophila</name>
    <dbReference type="NCBI Taxonomy" id="682562"/>
    <lineage>
        <taxon>Bacteria</taxon>
        <taxon>Pseudomonadati</taxon>
        <taxon>Chrysiogenota</taxon>
        <taxon>Chrysiogenia</taxon>
        <taxon>Chrysiogenales</taxon>
        <taxon>Chrysiogenaceae</taxon>
        <taxon>Desulfurispira</taxon>
    </lineage>
</organism>